<evidence type="ECO:0000256" key="5">
    <source>
        <dbReference type="ARBA" id="ARBA00022695"/>
    </source>
</evidence>
<feature type="binding site" evidence="17">
    <location>
        <position position="152"/>
    </location>
    <ligand>
        <name>UDP-N-acetyl-alpha-D-glucosamine</name>
        <dbReference type="ChEBI" id="CHEBI:57705"/>
    </ligand>
</feature>
<evidence type="ECO:0000256" key="4">
    <source>
        <dbReference type="ARBA" id="ARBA00022679"/>
    </source>
</evidence>
<feature type="binding site" evidence="17">
    <location>
        <position position="88"/>
    </location>
    <ligand>
        <name>UDP-N-acetyl-alpha-D-glucosamine</name>
        <dbReference type="ChEBI" id="CHEBI:57705"/>
    </ligand>
</feature>
<dbReference type="Proteomes" id="UP000217154">
    <property type="component" value="Chromosome"/>
</dbReference>
<feature type="region of interest" description="Linker" evidence="17">
    <location>
        <begin position="244"/>
        <end position="264"/>
    </location>
</feature>
<evidence type="ECO:0000313" key="20">
    <source>
        <dbReference type="Proteomes" id="UP000217154"/>
    </source>
</evidence>
<evidence type="ECO:0000256" key="7">
    <source>
        <dbReference type="ARBA" id="ARBA00022737"/>
    </source>
</evidence>
<sequence>MNQTPQQSNQGPVDVVIMAAGKGTRMKSKLPKVLHRLAGRALLAHVTDTAARIGARHVVVVTGHGAEQVETAIKATAVNAAALGFARQEPQLGTGHAVQQATPLLPDDGTVVILSGDVPLIAEDTLRTLIAASGGERLALLTIELDDPTGYGRIIRTHAGGEVTAIVEHKDATEAQRAVREINSGVMAAPARLLKGWLARLDNKNTQGEYYLTDIVKFAADDRVPVVAHVTTDALQVAGINSPAQLAALERAWQLRQAHALMEQGVRLADPARFDLRGTLSCGADVDIDVNCVFEGTVSLGEGVRIGANCVIANVRIEAGAVIHPFTHIDGEKAGVTVGAGALVGPFARLRPGAQLGAEVHIGNFVEVKNSTLAAGAKANHLAYLGDATVGERVNYGAGSITANYDGANKHRTVIEADVHVGSNCVLVAPVTIGAGGTIGGGSTVNKSTEPGALTVARGKQVSFANWKRPQKLPKN</sequence>
<feature type="binding site" evidence="17">
    <location>
        <begin position="404"/>
        <end position="405"/>
    </location>
    <ligand>
        <name>acetyl-CoA</name>
        <dbReference type="ChEBI" id="CHEBI:57288"/>
    </ligand>
</feature>
<dbReference type="GO" id="GO:0071555">
    <property type="term" value="P:cell wall organization"/>
    <property type="evidence" value="ECO:0007669"/>
    <property type="project" value="UniProtKB-KW"/>
</dbReference>
<dbReference type="InterPro" id="IPR005882">
    <property type="entry name" value="Bifunctional_GlmU"/>
</dbReference>
<dbReference type="SUPFAM" id="SSF53448">
    <property type="entry name" value="Nucleotide-diphospho-sugar transferases"/>
    <property type="match status" value="1"/>
</dbReference>
<evidence type="ECO:0000256" key="1">
    <source>
        <dbReference type="ARBA" id="ARBA00007707"/>
    </source>
</evidence>
<comment type="pathway">
    <text evidence="17">Nucleotide-sugar biosynthesis; UDP-N-acetyl-alpha-D-glucosamine biosynthesis; N-acetyl-alpha-D-glucosamine 1-phosphate from alpha-D-glucosamine 6-phosphate (route II): step 2/2.</text>
</comment>
<comment type="cofactor">
    <cofactor evidence="17">
        <name>Mg(2+)</name>
        <dbReference type="ChEBI" id="CHEBI:18420"/>
    </cofactor>
    <text evidence="17">Binds 1 Mg(2+) ion per subunit.</text>
</comment>
<keyword evidence="7 17" id="KW-0677">Repeat</keyword>
<dbReference type="Gene3D" id="3.90.550.10">
    <property type="entry name" value="Spore Coat Polysaccharide Biosynthesis Protein SpsA, Chain A"/>
    <property type="match status" value="1"/>
</dbReference>
<keyword evidence="9 17" id="KW-0133">Cell shape</keyword>
<evidence type="ECO:0000256" key="16">
    <source>
        <dbReference type="ARBA" id="ARBA00049628"/>
    </source>
</evidence>
<comment type="catalytic activity">
    <reaction evidence="14 17">
        <text>alpha-D-glucosamine 1-phosphate + acetyl-CoA = N-acetyl-alpha-D-glucosamine 1-phosphate + CoA + H(+)</text>
        <dbReference type="Rhea" id="RHEA:13725"/>
        <dbReference type="ChEBI" id="CHEBI:15378"/>
        <dbReference type="ChEBI" id="CHEBI:57287"/>
        <dbReference type="ChEBI" id="CHEBI:57288"/>
        <dbReference type="ChEBI" id="CHEBI:57776"/>
        <dbReference type="ChEBI" id="CHEBI:58516"/>
        <dbReference type="EC" id="2.3.1.157"/>
    </reaction>
</comment>
<comment type="function">
    <text evidence="16 17">Catalyzes the last two sequential reactions in the de novo biosynthetic pathway for UDP-N-acetylglucosamine (UDP-GlcNAc). The C-terminal domain catalyzes the transfer of acetyl group from acetyl coenzyme A to glucosamine-1-phosphate (GlcN-1-P) to produce N-acetylglucosamine-1-phosphate (GlcNAc-1-P), which is converted into UDP-GlcNAc by the transfer of uridine 5-monophosphate (from uridine 5-triphosphate), a reaction catalyzed by the N-terminal domain.</text>
</comment>
<keyword evidence="8 17" id="KW-0460">Magnesium</keyword>
<feature type="binding site" evidence="17">
    <location>
        <position position="351"/>
    </location>
    <ligand>
        <name>UDP-N-acetyl-alpha-D-glucosamine</name>
        <dbReference type="ChEBI" id="CHEBI:57705"/>
    </ligand>
</feature>
<dbReference type="RefSeq" id="WP_095743646.1">
    <property type="nucleotide sequence ID" value="NZ_CP023284.1"/>
</dbReference>
<dbReference type="InterPro" id="IPR025877">
    <property type="entry name" value="MobA-like_NTP_Trfase"/>
</dbReference>
<feature type="binding site" evidence="17">
    <location>
        <position position="241"/>
    </location>
    <ligand>
        <name>UDP-N-acetyl-alpha-D-glucosamine</name>
        <dbReference type="ChEBI" id="CHEBI:57705"/>
    </ligand>
</feature>
<feature type="active site" description="Proton acceptor" evidence="17">
    <location>
        <position position="381"/>
    </location>
</feature>
<dbReference type="GO" id="GO:0005737">
    <property type="term" value="C:cytoplasm"/>
    <property type="evidence" value="ECO:0007669"/>
    <property type="project" value="UniProtKB-SubCell"/>
</dbReference>
<dbReference type="PANTHER" id="PTHR43584">
    <property type="entry name" value="NUCLEOTIDYL TRANSFERASE"/>
    <property type="match status" value="1"/>
</dbReference>
<dbReference type="GO" id="GO:0016020">
    <property type="term" value="C:membrane"/>
    <property type="evidence" value="ECO:0007669"/>
    <property type="project" value="GOC"/>
</dbReference>
<keyword evidence="5 17" id="KW-0548">Nucleotidyltransferase</keyword>
<keyword evidence="12 17" id="KW-0012">Acyltransferase</keyword>
<dbReference type="GO" id="GO:0006048">
    <property type="term" value="P:UDP-N-acetylglucosamine biosynthetic process"/>
    <property type="evidence" value="ECO:0007669"/>
    <property type="project" value="UniProtKB-UniPathway"/>
</dbReference>
<dbReference type="Pfam" id="PF12804">
    <property type="entry name" value="NTP_transf_3"/>
    <property type="match status" value="1"/>
</dbReference>
<keyword evidence="3 17" id="KW-0963">Cytoplasm</keyword>
<dbReference type="AlphaFoldDB" id="A0A250DF70"/>
<evidence type="ECO:0000256" key="11">
    <source>
        <dbReference type="ARBA" id="ARBA00023268"/>
    </source>
</evidence>
<feature type="binding site" evidence="17">
    <location>
        <position position="369"/>
    </location>
    <ligand>
        <name>UDP-N-acetyl-alpha-D-glucosamine</name>
        <dbReference type="ChEBI" id="CHEBI:57705"/>
    </ligand>
</feature>
<evidence type="ECO:0000256" key="15">
    <source>
        <dbReference type="ARBA" id="ARBA00048493"/>
    </source>
</evidence>
<proteinExistence type="inferred from homology"/>
<evidence type="ECO:0000256" key="12">
    <source>
        <dbReference type="ARBA" id="ARBA00023315"/>
    </source>
</evidence>
<feature type="binding site" evidence="17">
    <location>
        <begin position="93"/>
        <end position="94"/>
    </location>
    <ligand>
        <name>UDP-N-acetyl-alpha-D-glucosamine</name>
        <dbReference type="ChEBI" id="CHEBI:57705"/>
    </ligand>
</feature>
<evidence type="ECO:0000256" key="14">
    <source>
        <dbReference type="ARBA" id="ARBA00048247"/>
    </source>
</evidence>
<evidence type="ECO:0000256" key="10">
    <source>
        <dbReference type="ARBA" id="ARBA00022984"/>
    </source>
</evidence>
<evidence type="ECO:0000313" key="19">
    <source>
        <dbReference type="EMBL" id="ATA52633.1"/>
    </source>
</evidence>
<dbReference type="HAMAP" id="MF_01631">
    <property type="entry name" value="GlmU"/>
    <property type="match status" value="1"/>
</dbReference>
<dbReference type="NCBIfam" id="TIGR01173">
    <property type="entry name" value="glmU"/>
    <property type="match status" value="1"/>
</dbReference>
<comment type="pathway">
    <text evidence="17">Bacterial outer membrane biogenesis; LPS lipid A biosynthesis.</text>
</comment>
<dbReference type="UniPathway" id="UPA00973"/>
<dbReference type="Gene3D" id="2.160.10.10">
    <property type="entry name" value="Hexapeptide repeat proteins"/>
    <property type="match status" value="1"/>
</dbReference>
<feature type="binding site" evidence="17">
    <location>
        <position position="441"/>
    </location>
    <ligand>
        <name>acetyl-CoA</name>
        <dbReference type="ChEBI" id="CHEBI:57288"/>
    </ligand>
</feature>
<comment type="subunit">
    <text evidence="17">Homotrimer.</text>
</comment>
<organism evidence="19 20">
    <name type="scientific">Variovorax boronicumulans</name>
    <dbReference type="NCBI Taxonomy" id="436515"/>
    <lineage>
        <taxon>Bacteria</taxon>
        <taxon>Pseudomonadati</taxon>
        <taxon>Pseudomonadota</taxon>
        <taxon>Betaproteobacteria</taxon>
        <taxon>Burkholderiales</taxon>
        <taxon>Comamonadaceae</taxon>
        <taxon>Variovorax</taxon>
    </lineage>
</organism>
<dbReference type="GO" id="GO:0008360">
    <property type="term" value="P:regulation of cell shape"/>
    <property type="evidence" value="ECO:0007669"/>
    <property type="project" value="UniProtKB-KW"/>
</dbReference>
<feature type="region of interest" description="N-acetyltransferase" evidence="17">
    <location>
        <begin position="265"/>
        <end position="476"/>
    </location>
</feature>
<dbReference type="PANTHER" id="PTHR43584:SF3">
    <property type="entry name" value="BIFUNCTIONAL PROTEIN GLMU"/>
    <property type="match status" value="1"/>
</dbReference>
<name>A0A250DF70_9BURK</name>
<comment type="caution">
    <text evidence="17">Lacks conserved residue(s) required for the propagation of feature annotation.</text>
</comment>
<evidence type="ECO:0000256" key="8">
    <source>
        <dbReference type="ARBA" id="ARBA00022842"/>
    </source>
</evidence>
<comment type="catalytic activity">
    <reaction evidence="15 17">
        <text>N-acetyl-alpha-D-glucosamine 1-phosphate + UTP + H(+) = UDP-N-acetyl-alpha-D-glucosamine + diphosphate</text>
        <dbReference type="Rhea" id="RHEA:13509"/>
        <dbReference type="ChEBI" id="CHEBI:15378"/>
        <dbReference type="ChEBI" id="CHEBI:33019"/>
        <dbReference type="ChEBI" id="CHEBI:46398"/>
        <dbReference type="ChEBI" id="CHEBI:57705"/>
        <dbReference type="ChEBI" id="CHEBI:57776"/>
        <dbReference type="EC" id="2.7.7.23"/>
    </reaction>
</comment>
<keyword evidence="11 17" id="KW-0511">Multifunctional enzyme</keyword>
<feature type="binding site" evidence="17">
    <location>
        <position position="168"/>
    </location>
    <ligand>
        <name>UDP-N-acetyl-alpha-D-glucosamine</name>
        <dbReference type="ChEBI" id="CHEBI:57705"/>
    </ligand>
</feature>
<comment type="pathway">
    <text evidence="17">Nucleotide-sugar biosynthesis; UDP-N-acetyl-alpha-D-glucosamine biosynthesis; UDP-N-acetyl-alpha-D-glucosamine from N-acetyl-alpha-D-glucosamine 1-phosphate: step 1/1.</text>
</comment>
<evidence type="ECO:0000256" key="6">
    <source>
        <dbReference type="ARBA" id="ARBA00022723"/>
    </source>
</evidence>
<evidence type="ECO:0000256" key="3">
    <source>
        <dbReference type="ARBA" id="ARBA00022490"/>
    </source>
</evidence>
<dbReference type="EC" id="2.7.7.23" evidence="17"/>
<dbReference type="GO" id="GO:0009252">
    <property type="term" value="P:peptidoglycan biosynthetic process"/>
    <property type="evidence" value="ECO:0007669"/>
    <property type="project" value="UniProtKB-UniRule"/>
</dbReference>
<comment type="similarity">
    <text evidence="1 17">In the C-terminal section; belongs to the transferase hexapeptide repeat family.</text>
</comment>
<evidence type="ECO:0000256" key="17">
    <source>
        <dbReference type="HAMAP-Rule" id="MF_01631"/>
    </source>
</evidence>
<feature type="binding site" evidence="17">
    <location>
        <position position="384"/>
    </location>
    <ligand>
        <name>UDP-N-acetyl-alpha-D-glucosamine</name>
        <dbReference type="ChEBI" id="CHEBI:57705"/>
    </ligand>
</feature>
<feature type="region of interest" description="Pyrophosphorylase" evidence="17">
    <location>
        <begin position="1"/>
        <end position="243"/>
    </location>
</feature>
<dbReference type="CDD" id="cd02540">
    <property type="entry name" value="GT2_GlmU_N_bac"/>
    <property type="match status" value="1"/>
</dbReference>
<feature type="binding site" evidence="17">
    <location>
        <position position="398"/>
    </location>
    <ligand>
        <name>acetyl-CoA</name>
        <dbReference type="ChEBI" id="CHEBI:57288"/>
    </ligand>
</feature>
<dbReference type="GO" id="GO:0003977">
    <property type="term" value="F:UDP-N-acetylglucosamine diphosphorylase activity"/>
    <property type="evidence" value="ECO:0007669"/>
    <property type="project" value="UniProtKB-UniRule"/>
</dbReference>
<dbReference type="GO" id="GO:0009245">
    <property type="term" value="P:lipid A biosynthetic process"/>
    <property type="evidence" value="ECO:0007669"/>
    <property type="project" value="UniProtKB-UniRule"/>
</dbReference>
<dbReference type="GO" id="GO:0000287">
    <property type="term" value="F:magnesium ion binding"/>
    <property type="evidence" value="ECO:0007669"/>
    <property type="project" value="UniProtKB-UniRule"/>
</dbReference>
<evidence type="ECO:0000256" key="13">
    <source>
        <dbReference type="ARBA" id="ARBA00023316"/>
    </source>
</evidence>
<feature type="binding site" evidence="17">
    <location>
        <position position="117"/>
    </location>
    <ligand>
        <name>Mg(2+)</name>
        <dbReference type="ChEBI" id="CHEBI:18420"/>
    </ligand>
</feature>
<keyword evidence="10 17" id="KW-0573">Peptidoglycan synthesis</keyword>
<gene>
    <name evidence="17 19" type="primary">glmU</name>
    <name evidence="19" type="ORF">CKY39_04960</name>
</gene>
<dbReference type="InterPro" id="IPR038009">
    <property type="entry name" value="GlmU_C_LbH"/>
</dbReference>
<reference evidence="19 20" key="1">
    <citation type="submission" date="2017-09" db="EMBL/GenBank/DDBJ databases">
        <title>The diverse metabolic capabilities of V. boronicumulans make it an excellent choice for continued studies on novel biodegradation.</title>
        <authorList>
            <person name="Sun S."/>
        </authorList>
    </citation>
    <scope>NUCLEOTIDE SEQUENCE [LARGE SCALE GENOMIC DNA]</scope>
    <source>
        <strain evidence="19 20">J1</strain>
    </source>
</reference>
<feature type="binding site" evidence="17">
    <location>
        <position position="395"/>
    </location>
    <ligand>
        <name>UDP-N-acetyl-alpha-D-glucosamine</name>
        <dbReference type="ChEBI" id="CHEBI:57705"/>
    </ligand>
</feature>
<feature type="binding site" evidence="17">
    <location>
        <position position="423"/>
    </location>
    <ligand>
        <name>acetyl-CoA</name>
        <dbReference type="ChEBI" id="CHEBI:57288"/>
    </ligand>
</feature>
<evidence type="ECO:0000256" key="9">
    <source>
        <dbReference type="ARBA" id="ARBA00022960"/>
    </source>
</evidence>
<feature type="binding site" evidence="17">
    <location>
        <position position="32"/>
    </location>
    <ligand>
        <name>UDP-N-acetyl-alpha-D-glucosamine</name>
        <dbReference type="ChEBI" id="CHEBI:57705"/>
    </ligand>
</feature>
<comment type="similarity">
    <text evidence="2 17">In the N-terminal section; belongs to the N-acetylglucosamine-1-phosphate uridyltransferase family.</text>
</comment>
<accession>A0A250DF70</accession>
<dbReference type="EMBL" id="CP023284">
    <property type="protein sequence ID" value="ATA52633.1"/>
    <property type="molecule type" value="Genomic_DNA"/>
</dbReference>
<dbReference type="EC" id="2.3.1.157" evidence="17"/>
<dbReference type="GO" id="GO:0000902">
    <property type="term" value="P:cell morphogenesis"/>
    <property type="evidence" value="ECO:0007669"/>
    <property type="project" value="UniProtKB-UniRule"/>
</dbReference>
<protein>
    <recommendedName>
        <fullName evidence="17">Bifunctional protein GlmU</fullName>
    </recommendedName>
    <domain>
        <recommendedName>
            <fullName evidence="17">UDP-N-acetylglucosamine pyrophosphorylase</fullName>
            <ecNumber evidence="17">2.7.7.23</ecNumber>
        </recommendedName>
        <alternativeName>
            <fullName evidence="17">N-acetylglucosamine-1-phosphate uridyltransferase</fullName>
        </alternativeName>
    </domain>
    <domain>
        <recommendedName>
            <fullName evidence="17">Glucosamine-1-phosphate N-acetyltransferase</fullName>
            <ecNumber evidence="17">2.3.1.157</ecNumber>
        </recommendedName>
    </domain>
</protein>
<feature type="binding site" evidence="17">
    <location>
        <begin position="115"/>
        <end position="117"/>
    </location>
    <ligand>
        <name>UDP-N-acetyl-alpha-D-glucosamine</name>
        <dbReference type="ChEBI" id="CHEBI:57705"/>
    </ligand>
</feature>
<feature type="binding site" evidence="17">
    <location>
        <position position="241"/>
    </location>
    <ligand>
        <name>Mg(2+)</name>
        <dbReference type="ChEBI" id="CHEBI:18420"/>
    </ligand>
</feature>
<comment type="subcellular location">
    <subcellularLocation>
        <location evidence="17">Cytoplasm</location>
    </subcellularLocation>
</comment>
<dbReference type="KEGG" id="vbo:CKY39_04960"/>
<dbReference type="UniPathway" id="UPA00113">
    <property type="reaction ID" value="UER00532"/>
</dbReference>
<feature type="binding site" evidence="17">
    <location>
        <position position="458"/>
    </location>
    <ligand>
        <name>acetyl-CoA</name>
        <dbReference type="ChEBI" id="CHEBI:57288"/>
    </ligand>
</feature>
<dbReference type="CDD" id="cd03353">
    <property type="entry name" value="LbH_GlmU_C"/>
    <property type="match status" value="1"/>
</dbReference>
<evidence type="ECO:0000256" key="2">
    <source>
        <dbReference type="ARBA" id="ARBA00007947"/>
    </source>
</evidence>
<dbReference type="GO" id="GO:0019134">
    <property type="term" value="F:glucosamine-1-phosphate N-acetyltransferase activity"/>
    <property type="evidence" value="ECO:0007669"/>
    <property type="project" value="UniProtKB-UniRule"/>
</dbReference>
<keyword evidence="6 17" id="KW-0479">Metal-binding</keyword>
<feature type="domain" description="MobA-like NTP transferase" evidence="18">
    <location>
        <begin position="15"/>
        <end position="140"/>
    </location>
</feature>
<dbReference type="InterPro" id="IPR011004">
    <property type="entry name" value="Trimer_LpxA-like_sf"/>
</dbReference>
<dbReference type="InterPro" id="IPR029044">
    <property type="entry name" value="Nucleotide-diphossugar_trans"/>
</dbReference>
<feature type="binding site" evidence="17">
    <location>
        <position position="183"/>
    </location>
    <ligand>
        <name>UDP-N-acetyl-alpha-D-glucosamine</name>
        <dbReference type="ChEBI" id="CHEBI:57705"/>
    </ligand>
</feature>
<dbReference type="SUPFAM" id="SSF51161">
    <property type="entry name" value="Trimeric LpxA-like enzymes"/>
    <property type="match status" value="1"/>
</dbReference>
<keyword evidence="4 17" id="KW-0808">Transferase</keyword>
<keyword evidence="13 17" id="KW-0961">Cell wall biogenesis/degradation</keyword>
<dbReference type="InterPro" id="IPR050065">
    <property type="entry name" value="GlmU-like"/>
</dbReference>
<evidence type="ECO:0000259" key="18">
    <source>
        <dbReference type="Pfam" id="PF12804"/>
    </source>
</evidence>